<dbReference type="InterPro" id="IPR001848">
    <property type="entry name" value="Ribosomal_uS10"/>
</dbReference>
<dbReference type="EMBL" id="JALJOU010000054">
    <property type="protein sequence ID" value="KAK9827955.1"/>
    <property type="molecule type" value="Genomic_DNA"/>
</dbReference>
<keyword evidence="2" id="KW-0689">Ribosomal protein</keyword>
<dbReference type="SMART" id="SM01403">
    <property type="entry name" value="Ribosomal_S10"/>
    <property type="match status" value="1"/>
</dbReference>
<dbReference type="InterPro" id="IPR027486">
    <property type="entry name" value="Ribosomal_uS10_dom"/>
</dbReference>
<dbReference type="GO" id="GO:0003735">
    <property type="term" value="F:structural constituent of ribosome"/>
    <property type="evidence" value="ECO:0007669"/>
    <property type="project" value="InterPro"/>
</dbReference>
<dbReference type="Proteomes" id="UP001445335">
    <property type="component" value="Unassembled WGS sequence"/>
</dbReference>
<reference evidence="5 6" key="1">
    <citation type="journal article" date="2024" name="Nat. Commun.">
        <title>Phylogenomics reveals the evolutionary origins of lichenization in chlorophyte algae.</title>
        <authorList>
            <person name="Puginier C."/>
            <person name="Libourel C."/>
            <person name="Otte J."/>
            <person name="Skaloud P."/>
            <person name="Haon M."/>
            <person name="Grisel S."/>
            <person name="Petersen M."/>
            <person name="Berrin J.G."/>
            <person name="Delaux P.M."/>
            <person name="Dal Grande F."/>
            <person name="Keller J."/>
        </authorList>
    </citation>
    <scope>NUCLEOTIDE SEQUENCE [LARGE SCALE GENOMIC DNA]</scope>
    <source>
        <strain evidence="5 6">SAG 245.80</strain>
    </source>
</reference>
<dbReference type="HAMAP" id="MF_00508">
    <property type="entry name" value="Ribosomal_uS10"/>
    <property type="match status" value="1"/>
</dbReference>
<dbReference type="PANTHER" id="PTHR11700">
    <property type="entry name" value="30S RIBOSOMAL PROTEIN S10 FAMILY MEMBER"/>
    <property type="match status" value="1"/>
</dbReference>
<evidence type="ECO:0000256" key="3">
    <source>
        <dbReference type="ARBA" id="ARBA00023274"/>
    </source>
</evidence>
<evidence type="ECO:0000313" key="6">
    <source>
        <dbReference type="Proteomes" id="UP001445335"/>
    </source>
</evidence>
<comment type="caution">
    <text evidence="5">The sequence shown here is derived from an EMBL/GenBank/DDBJ whole genome shotgun (WGS) entry which is preliminary data.</text>
</comment>
<dbReference type="Pfam" id="PF00338">
    <property type="entry name" value="Ribosomal_S10"/>
    <property type="match status" value="1"/>
</dbReference>
<comment type="similarity">
    <text evidence="1">Belongs to the universal ribosomal protein uS10 family.</text>
</comment>
<dbReference type="Gene3D" id="3.30.70.600">
    <property type="entry name" value="Ribosomal protein S10 domain"/>
    <property type="match status" value="1"/>
</dbReference>
<gene>
    <name evidence="5" type="ORF">WJX81_000425</name>
</gene>
<dbReference type="InterPro" id="IPR036838">
    <property type="entry name" value="Ribosomal_uS10_dom_sf"/>
</dbReference>
<dbReference type="FunFam" id="3.30.70.600:FF:000003">
    <property type="entry name" value="30S ribosomal protein S10"/>
    <property type="match status" value="1"/>
</dbReference>
<dbReference type="InterPro" id="IPR018268">
    <property type="entry name" value="Ribosomal_uS10_CS"/>
</dbReference>
<dbReference type="SUPFAM" id="SSF54999">
    <property type="entry name" value="Ribosomal protein S10"/>
    <property type="match status" value="1"/>
</dbReference>
<dbReference type="GO" id="GO:1990904">
    <property type="term" value="C:ribonucleoprotein complex"/>
    <property type="evidence" value="ECO:0007669"/>
    <property type="project" value="UniProtKB-KW"/>
</dbReference>
<dbReference type="GO" id="GO:0006412">
    <property type="term" value="P:translation"/>
    <property type="evidence" value="ECO:0007669"/>
    <property type="project" value="InterPro"/>
</dbReference>
<keyword evidence="6" id="KW-1185">Reference proteome</keyword>
<organism evidence="5 6">
    <name type="scientific">Elliptochloris bilobata</name>
    <dbReference type="NCBI Taxonomy" id="381761"/>
    <lineage>
        <taxon>Eukaryota</taxon>
        <taxon>Viridiplantae</taxon>
        <taxon>Chlorophyta</taxon>
        <taxon>core chlorophytes</taxon>
        <taxon>Trebouxiophyceae</taxon>
        <taxon>Trebouxiophyceae incertae sedis</taxon>
        <taxon>Elliptochloris clade</taxon>
        <taxon>Elliptochloris</taxon>
    </lineage>
</organism>
<dbReference type="NCBIfam" id="TIGR01049">
    <property type="entry name" value="rpsJ_bact"/>
    <property type="match status" value="1"/>
</dbReference>
<evidence type="ECO:0000256" key="1">
    <source>
        <dbReference type="ARBA" id="ARBA00007102"/>
    </source>
</evidence>
<accession>A0AAW1R211</accession>
<feature type="domain" description="Small ribosomal subunit protein uS10" evidence="4">
    <location>
        <begin position="34"/>
        <end position="128"/>
    </location>
</feature>
<name>A0AAW1R211_9CHLO</name>
<keyword evidence="3" id="KW-0687">Ribonucleoprotein</keyword>
<protein>
    <recommendedName>
        <fullName evidence="4">Small ribosomal subunit protein uS10 domain-containing protein</fullName>
    </recommendedName>
</protein>
<dbReference type="AlphaFoldDB" id="A0AAW1R211"/>
<dbReference type="GO" id="GO:0003723">
    <property type="term" value="F:RNA binding"/>
    <property type="evidence" value="ECO:0007669"/>
    <property type="project" value="InterPro"/>
</dbReference>
<proteinExistence type="inferred from homology"/>
<evidence type="ECO:0000259" key="4">
    <source>
        <dbReference type="SMART" id="SM01403"/>
    </source>
</evidence>
<dbReference type="NCBIfam" id="NF001861">
    <property type="entry name" value="PRK00596.1"/>
    <property type="match status" value="1"/>
</dbReference>
<dbReference type="GO" id="GO:0005840">
    <property type="term" value="C:ribosome"/>
    <property type="evidence" value="ECO:0007669"/>
    <property type="project" value="UniProtKB-KW"/>
</dbReference>
<sequence length="129" mass="14433">MAFGTLRPAPCCGKRLLVVRATAAAEAPPAQQIRIKLKSYQKENIQQAVDQIMTAANSTGARATGPVFLPTRRRIYCVLRSPHVNKDSREHFETRTHQRLLDIKELTAQTIDELMRLDLPAGVDVEVKL</sequence>
<dbReference type="PROSITE" id="PS00361">
    <property type="entry name" value="RIBOSOMAL_S10"/>
    <property type="match status" value="1"/>
</dbReference>
<dbReference type="PRINTS" id="PR00971">
    <property type="entry name" value="RIBOSOMALS10"/>
</dbReference>
<evidence type="ECO:0000313" key="5">
    <source>
        <dbReference type="EMBL" id="KAK9827955.1"/>
    </source>
</evidence>
<evidence type="ECO:0000256" key="2">
    <source>
        <dbReference type="ARBA" id="ARBA00022980"/>
    </source>
</evidence>